<feature type="transmembrane region" description="Helical" evidence="2">
    <location>
        <begin position="21"/>
        <end position="42"/>
    </location>
</feature>
<keyword evidence="2" id="KW-0812">Transmembrane</keyword>
<name>A0A7W7LN67_9ACTN</name>
<organism evidence="3 4">
    <name type="scientific">Streptomyces olivoverticillatus</name>
    <dbReference type="NCBI Taxonomy" id="66427"/>
    <lineage>
        <taxon>Bacteria</taxon>
        <taxon>Bacillati</taxon>
        <taxon>Actinomycetota</taxon>
        <taxon>Actinomycetes</taxon>
        <taxon>Kitasatosporales</taxon>
        <taxon>Streptomycetaceae</taxon>
        <taxon>Streptomyces</taxon>
    </lineage>
</organism>
<feature type="compositionally biased region" description="Low complexity" evidence="1">
    <location>
        <begin position="402"/>
        <end position="420"/>
    </location>
</feature>
<feature type="region of interest" description="Disordered" evidence="1">
    <location>
        <begin position="179"/>
        <end position="219"/>
    </location>
</feature>
<comment type="caution">
    <text evidence="3">The sequence shown here is derived from an EMBL/GenBank/DDBJ whole genome shotgun (WGS) entry which is preliminary data.</text>
</comment>
<feature type="region of interest" description="Disordered" evidence="1">
    <location>
        <begin position="43"/>
        <end position="103"/>
    </location>
</feature>
<dbReference type="EMBL" id="JACHJH010000002">
    <property type="protein sequence ID" value="MBB4892798.1"/>
    <property type="molecule type" value="Genomic_DNA"/>
</dbReference>
<accession>A0A7W7LN67</accession>
<proteinExistence type="predicted"/>
<keyword evidence="4" id="KW-1185">Reference proteome</keyword>
<gene>
    <name evidence="3" type="ORF">FHS39_001809</name>
</gene>
<keyword evidence="2" id="KW-0472">Membrane</keyword>
<dbReference type="Proteomes" id="UP000556084">
    <property type="component" value="Unassembled WGS sequence"/>
</dbReference>
<evidence type="ECO:0000313" key="4">
    <source>
        <dbReference type="Proteomes" id="UP000556084"/>
    </source>
</evidence>
<evidence type="ECO:0000313" key="3">
    <source>
        <dbReference type="EMBL" id="MBB4892798.1"/>
    </source>
</evidence>
<protein>
    <recommendedName>
        <fullName evidence="5">Large membrane protein</fullName>
    </recommendedName>
</protein>
<dbReference type="RefSeq" id="WP_184348120.1">
    <property type="nucleotide sequence ID" value="NZ_JACHJH010000002.1"/>
</dbReference>
<evidence type="ECO:0008006" key="5">
    <source>
        <dbReference type="Google" id="ProtNLM"/>
    </source>
</evidence>
<evidence type="ECO:0000256" key="1">
    <source>
        <dbReference type="SAM" id="MobiDB-lite"/>
    </source>
</evidence>
<evidence type="ECO:0000256" key="2">
    <source>
        <dbReference type="SAM" id="Phobius"/>
    </source>
</evidence>
<feature type="region of interest" description="Disordered" evidence="1">
    <location>
        <begin position="1"/>
        <end position="21"/>
    </location>
</feature>
<feature type="region of interest" description="Disordered" evidence="1">
    <location>
        <begin position="398"/>
        <end position="420"/>
    </location>
</feature>
<dbReference type="AlphaFoldDB" id="A0A7W7LN67"/>
<keyword evidence="2" id="KW-1133">Transmembrane helix</keyword>
<sequence>MSTEGGTPGSTTGKRQRKHSPLAVASVAAAVLLAGGGGAYWASTAAGGDGGSSPGSSGQGSPAPLALDGYGQGSNGPSQGIAVGEPDPNGVRYRADGKLPDGPRTAPVYLPGREVAQSEVAALAKTLQVQGIPRLVQGTWTVGGGTGASEPVLQVSQKAPGNWSYARYGTPGGTHCEHPPGAGPKTAMGDDLGGKSADDGGGCPQFRDGAQGTDPVPEDKAKSVAAPVLKALGQDNAKIDAGRRYGAVRTVTADPVLNSLPTYGWQTSLQVGADAQLVAGSGQLQLPKKGADYPLVTARQALDQLNKGGGTSHPAIGGCASAVPYRDGGKAPCEGKPTAVPDPAAVRSATFGLSAQSVGGHPALVPSWLFAVQMPGTPDKSDKSATVTVAQPAVDPAYIAKPGRAPSGSPTGTPSAPAAKTGTVRVDSYAVEGDGKKLVLHFWGGVCSTYSASAEESSSAVTVKVTGTEKEPGKVCVMMIKHFDTTVSLDKPLDGRKVVDLSTGATVSPDEQR</sequence>
<reference evidence="3 4" key="1">
    <citation type="submission" date="2020-08" db="EMBL/GenBank/DDBJ databases">
        <title>Genomic Encyclopedia of Type Strains, Phase III (KMG-III): the genomes of soil and plant-associated and newly described type strains.</title>
        <authorList>
            <person name="Whitman W."/>
        </authorList>
    </citation>
    <scope>NUCLEOTIDE SEQUENCE [LARGE SCALE GENOMIC DNA]</scope>
    <source>
        <strain evidence="3 4">CECT 3266</strain>
    </source>
</reference>
<feature type="compositionally biased region" description="Low complexity" evidence="1">
    <location>
        <begin position="1"/>
        <end position="13"/>
    </location>
</feature>
<feature type="compositionally biased region" description="Low complexity" evidence="1">
    <location>
        <begin position="54"/>
        <end position="66"/>
    </location>
</feature>